<dbReference type="Gene3D" id="2.40.160.20">
    <property type="match status" value="1"/>
</dbReference>
<dbReference type="Proteomes" id="UP001139035">
    <property type="component" value="Unassembled WGS sequence"/>
</dbReference>
<name>A0A9X1P5J9_9HYPH</name>
<evidence type="ECO:0000313" key="8">
    <source>
        <dbReference type="EMBL" id="MCE7029703.1"/>
    </source>
</evidence>
<protein>
    <submittedName>
        <fullName evidence="8">Outer membrane beta-barrel protein</fullName>
    </submittedName>
</protein>
<organism evidence="8 9">
    <name type="scientific">Jiella avicenniae</name>
    <dbReference type="NCBI Taxonomy" id="2907202"/>
    <lineage>
        <taxon>Bacteria</taxon>
        <taxon>Pseudomonadati</taxon>
        <taxon>Pseudomonadota</taxon>
        <taxon>Alphaproteobacteria</taxon>
        <taxon>Hyphomicrobiales</taxon>
        <taxon>Aurantimonadaceae</taxon>
        <taxon>Jiella</taxon>
    </lineage>
</organism>
<dbReference type="EMBL" id="JAJUWU010000018">
    <property type="protein sequence ID" value="MCE7029703.1"/>
    <property type="molecule type" value="Genomic_DNA"/>
</dbReference>
<accession>A0A9X1P5J9</accession>
<comment type="similarity">
    <text evidence="5">Belongs to the Omp25/RopB family.</text>
</comment>
<feature type="signal peptide" evidence="6">
    <location>
        <begin position="1"/>
        <end position="19"/>
    </location>
</feature>
<keyword evidence="4" id="KW-0998">Cell outer membrane</keyword>
<evidence type="ECO:0000256" key="5">
    <source>
        <dbReference type="ARBA" id="ARBA00038306"/>
    </source>
</evidence>
<evidence type="ECO:0000259" key="7">
    <source>
        <dbReference type="Pfam" id="PF13505"/>
    </source>
</evidence>
<dbReference type="PANTHER" id="PTHR34001">
    <property type="entry name" value="BLL7405 PROTEIN"/>
    <property type="match status" value="1"/>
</dbReference>
<keyword evidence="2 6" id="KW-0732">Signal</keyword>
<evidence type="ECO:0000313" key="9">
    <source>
        <dbReference type="Proteomes" id="UP001139035"/>
    </source>
</evidence>
<reference evidence="8" key="1">
    <citation type="submission" date="2022-01" db="EMBL/GenBank/DDBJ databases">
        <title>Jiella avicenniae sp. nov., a novel endophytic bacterium isolated from bark of Avicennia marina.</title>
        <authorList>
            <person name="Tuo L."/>
        </authorList>
    </citation>
    <scope>NUCLEOTIDE SEQUENCE</scope>
    <source>
        <strain evidence="8">CBK1P-4</strain>
    </source>
</reference>
<dbReference type="SUPFAM" id="SSF56925">
    <property type="entry name" value="OMPA-like"/>
    <property type="match status" value="1"/>
</dbReference>
<keyword evidence="3" id="KW-0472">Membrane</keyword>
<feature type="domain" description="Outer membrane protein beta-barrel" evidence="7">
    <location>
        <begin position="7"/>
        <end position="262"/>
    </location>
</feature>
<evidence type="ECO:0000256" key="2">
    <source>
        <dbReference type="ARBA" id="ARBA00022729"/>
    </source>
</evidence>
<dbReference type="InterPro" id="IPR027385">
    <property type="entry name" value="Beta-barrel_OMP"/>
</dbReference>
<dbReference type="AlphaFoldDB" id="A0A9X1P5J9"/>
<feature type="chain" id="PRO_5040956483" evidence="6">
    <location>
        <begin position="20"/>
        <end position="263"/>
    </location>
</feature>
<dbReference type="Pfam" id="PF13505">
    <property type="entry name" value="OMP_b-brl"/>
    <property type="match status" value="1"/>
</dbReference>
<comment type="caution">
    <text evidence="8">The sequence shown here is derived from an EMBL/GenBank/DDBJ whole genome shotgun (WGS) entry which is preliminary data.</text>
</comment>
<evidence type="ECO:0000256" key="3">
    <source>
        <dbReference type="ARBA" id="ARBA00023136"/>
    </source>
</evidence>
<comment type="subcellular location">
    <subcellularLocation>
        <location evidence="1">Cell outer membrane</location>
    </subcellularLocation>
</comment>
<sequence length="263" mass="27523">MKRLALLLATAALSTPAMAADVLVPEPPAPAPMAIEPVAQTTTWTGLNLGVQAGAAFGGHAGDANFDPGTATALGGGDSNFEHDGNFVGGANIGYDYQFQNNVVLGAVADFNYIDREKKTSYATPGGTSFEDETKLNYLGTVRARLGYAMDNVLFYGTGGLAYGDVEQESSAPSTSAGSQFAGYSFDSSHDKSSVGYTAGAGVDVMATQNLSFGVEYLYTNLGKNSSTITGTDGLGNTVEYKSNDDQDFDFHTVWAKASYHFN</sequence>
<dbReference type="InterPro" id="IPR051692">
    <property type="entry name" value="OMP-like"/>
</dbReference>
<gene>
    <name evidence="8" type="ORF">LZD57_17080</name>
</gene>
<dbReference type="GO" id="GO:0009279">
    <property type="term" value="C:cell outer membrane"/>
    <property type="evidence" value="ECO:0007669"/>
    <property type="project" value="UniProtKB-SubCell"/>
</dbReference>
<evidence type="ECO:0000256" key="4">
    <source>
        <dbReference type="ARBA" id="ARBA00023237"/>
    </source>
</evidence>
<evidence type="ECO:0000256" key="6">
    <source>
        <dbReference type="SAM" id="SignalP"/>
    </source>
</evidence>
<proteinExistence type="inferred from homology"/>
<keyword evidence="9" id="KW-1185">Reference proteome</keyword>
<dbReference type="InterPro" id="IPR011250">
    <property type="entry name" value="OMP/PagP_B-barrel"/>
</dbReference>
<dbReference type="PANTHER" id="PTHR34001:SF3">
    <property type="entry name" value="BLL7405 PROTEIN"/>
    <property type="match status" value="1"/>
</dbReference>
<evidence type="ECO:0000256" key="1">
    <source>
        <dbReference type="ARBA" id="ARBA00004442"/>
    </source>
</evidence>
<dbReference type="RefSeq" id="WP_233720698.1">
    <property type="nucleotide sequence ID" value="NZ_JAJUWU010000018.1"/>
</dbReference>